<dbReference type="RefSeq" id="WP_015407312.1">
    <property type="nucleotide sequence ID" value="NZ_CP011127.1"/>
</dbReference>
<evidence type="ECO:0000313" key="4">
    <source>
        <dbReference type="EMBL" id="RAL68947.1"/>
    </source>
</evidence>
<dbReference type="Pfam" id="PF18754">
    <property type="entry name" value="Nmad3"/>
    <property type="match status" value="1"/>
</dbReference>
<dbReference type="PATRIC" id="fig|61435.8.peg.1378"/>
<sequence length="265" mass="30023">MRKGLLIRVGIDSSKESGSWVAPVNPLTNEFAYVPIIELNQSILKKDFADFVEPCQKLGKPLRPFTKGETAHLDPDFSYLTYGDICGQQLNGKISYRGSPLLALNEDDLIVFYSSLDPRKTQGFEKSELIYAIIGIYILAMKPRRAVDLFPDHRLGDENAHTRVTYTEADIIATAKHSISGRLSRCIPIGELIPSGNTGAKRYFLKSDLFHKWGGVQFGDKCVEKLYLQRSGALPFFRNAEKFYSWFKELNQPDGLPLELWQRNN</sequence>
<evidence type="ECO:0000313" key="3">
    <source>
        <dbReference type="EMBL" id="PKH44645.1"/>
    </source>
</evidence>
<reference evidence="3 6" key="2">
    <citation type="journal article" date="2017" name="FEMS Microbiol. Ecol.">
        <title>Reconstructed genomes of novel Dehalococcoides mccartyi strains from 1,2,3,4-tetrachlorodibenzo-p-dioxin-dechlorinating enrichment cultures reveal divergent reductive dehalogenase gene profiles.</title>
        <authorList>
            <person name="Dam H.T."/>
            <person name="Vollmers J."/>
            <person name="Kaster A.K."/>
            <person name="Haggblom M.M."/>
        </authorList>
    </citation>
    <scope>NUCLEOTIDE SEQUENCE [LARGE SCALE GENOMIC DNA]</scope>
    <source>
        <strain evidence="3 6">H1-3-2.001</strain>
    </source>
</reference>
<dbReference type="EMBL" id="PHFD01000453">
    <property type="protein sequence ID" value="PKH44645.1"/>
    <property type="molecule type" value="Genomic_DNA"/>
</dbReference>
<accession>A0A142VBK6</accession>
<dbReference type="Proteomes" id="UP000249146">
    <property type="component" value="Unassembled WGS sequence"/>
</dbReference>
<dbReference type="EMBL" id="QGLC01000018">
    <property type="protein sequence ID" value="RAL68947.1"/>
    <property type="molecule type" value="Genomic_DNA"/>
</dbReference>
<dbReference type="InterPro" id="IPR041135">
    <property type="entry name" value="Nmad3"/>
</dbReference>
<feature type="domain" description="Nucleotide modification associated" evidence="1">
    <location>
        <begin position="4"/>
        <end position="176"/>
    </location>
</feature>
<reference evidence="2 5" key="1">
    <citation type="submission" date="2015-03" db="EMBL/GenBank/DDBJ databases">
        <title>Genomic characterization of Dehalococcoides mccartyi strain 11a5, an unusal plasmid-containing chloroethene dechlorinator.</title>
        <authorList>
            <person name="Zhao S."/>
            <person name="Ding C."/>
            <person name="He J."/>
        </authorList>
    </citation>
    <scope>NUCLEOTIDE SEQUENCE [LARGE SCALE GENOMIC DNA]</scope>
    <source>
        <strain evidence="2 5">11a5</strain>
    </source>
</reference>
<dbReference type="Proteomes" id="UP000233649">
    <property type="component" value="Unassembled WGS sequence"/>
</dbReference>
<proteinExistence type="predicted"/>
<dbReference type="EMBL" id="CP011127">
    <property type="protein sequence ID" value="AMU87213.1"/>
    <property type="molecule type" value="Genomic_DNA"/>
</dbReference>
<evidence type="ECO:0000313" key="6">
    <source>
        <dbReference type="Proteomes" id="UP000233649"/>
    </source>
</evidence>
<dbReference type="OrthoDB" id="7107815at2"/>
<evidence type="ECO:0000313" key="7">
    <source>
        <dbReference type="Proteomes" id="UP000249146"/>
    </source>
</evidence>
<name>A0A142VBK6_9CHLR</name>
<dbReference type="Proteomes" id="UP000076394">
    <property type="component" value="Chromosome"/>
</dbReference>
<evidence type="ECO:0000313" key="2">
    <source>
        <dbReference type="EMBL" id="AMU87213.1"/>
    </source>
</evidence>
<gene>
    <name evidence="4" type="ORF">C1G87_1426</name>
    <name evidence="3" type="ORF">CVH13_01798</name>
    <name evidence="2" type="ORF">Dm11a5_1387</name>
</gene>
<protein>
    <recommendedName>
        <fullName evidence="1">Nucleotide modification associated domain-containing protein</fullName>
    </recommendedName>
</protein>
<reference evidence="4 7" key="3">
    <citation type="submission" date="2018-05" db="EMBL/GenBank/DDBJ databases">
        <title>Draft genome sequences of Dehalococcoides mccartyi strains RC and KS.</title>
        <authorList>
            <person name="Higgins S.A."/>
            <person name="Padilla-Crespo E."/>
            <person name="Loeffler F.E."/>
        </authorList>
    </citation>
    <scope>NUCLEOTIDE SEQUENCE [LARGE SCALE GENOMIC DNA]</scope>
    <source>
        <strain evidence="4 7">RC</strain>
    </source>
</reference>
<organism evidence="2 5">
    <name type="scientific">Dehalococcoides mccartyi</name>
    <dbReference type="NCBI Taxonomy" id="61435"/>
    <lineage>
        <taxon>Bacteria</taxon>
        <taxon>Bacillati</taxon>
        <taxon>Chloroflexota</taxon>
        <taxon>Dehalococcoidia</taxon>
        <taxon>Dehalococcoidales</taxon>
        <taxon>Dehalococcoidaceae</taxon>
        <taxon>Dehalococcoides</taxon>
    </lineage>
</organism>
<evidence type="ECO:0000313" key="5">
    <source>
        <dbReference type="Proteomes" id="UP000076394"/>
    </source>
</evidence>
<evidence type="ECO:0000259" key="1">
    <source>
        <dbReference type="Pfam" id="PF18754"/>
    </source>
</evidence>
<dbReference type="AlphaFoldDB" id="A0A142VBK6"/>